<evidence type="ECO:0000313" key="6">
    <source>
        <dbReference type="Proteomes" id="UP001642540"/>
    </source>
</evidence>
<evidence type="ECO:0000256" key="1">
    <source>
        <dbReference type="ARBA" id="ARBA00023015"/>
    </source>
</evidence>
<proteinExistence type="predicted"/>
<keyword evidence="2" id="KW-0804">Transcription</keyword>
<evidence type="ECO:0000259" key="4">
    <source>
        <dbReference type="Pfam" id="PF21358"/>
    </source>
</evidence>
<keyword evidence="1" id="KW-0805">Transcription regulation</keyword>
<gene>
    <name evidence="5" type="ORF">ODALV1_LOCUS13693</name>
</gene>
<comment type="caution">
    <text evidence="5">The sequence shown here is derived from an EMBL/GenBank/DDBJ whole genome shotgun (WGS) entry which is preliminary data.</text>
</comment>
<feature type="compositionally biased region" description="Basic residues" evidence="3">
    <location>
        <begin position="277"/>
        <end position="291"/>
    </location>
</feature>
<protein>
    <recommendedName>
        <fullName evidence="4">EZH1/2 MCSS domain-containing protein</fullName>
    </recommendedName>
</protein>
<feature type="region of interest" description="Disordered" evidence="3">
    <location>
        <begin position="67"/>
        <end position="86"/>
    </location>
</feature>
<dbReference type="InterPro" id="IPR048358">
    <property type="entry name" value="EZH1/2_MCSS"/>
</dbReference>
<sequence>MGRKKIVGCQSQSQESEPLRGSVSDAGNVTKTMYKALEGDVGFKGQPLVRRVYNALLARHQKKTKKVSRSAWRKGKPKICDEEKPSSSATWTIPQVEGIIMMPAVEPLPPSNGRQISSEEKPSSSSTWTIPQVEGIIMMPAVEPLPPSNGRQISSEEKPSSSSTWTIPQVEGIIMMPPVEPLPPSNCWQYSSTNIPSTDSKCLTNLPCINNAVGGGPKFTKELMLMYKDKLHSEHVNDDLSIVDPLVLPDLIRVLMKLEENFEGGILFEESKNEKSGRKKPKRKKPKRKQLRSYYRSVVAADEREYVNRQPSKKVLRAAMSVIKEDKTLKEFKERYFRLARRRCPEAYSDQDGHSAPNIDEPMSEVQGKQQEMDSYAILFCRQCSKYGCFIHNGANSREDVEIYHRHVSTWREAHPPEDSKIIPCDYEDCCENRKDNLEKSPPSKTEEEVQLFLDSWTANDRTLFNCYFESFKNYCMVALLMSNKTCTEVNIVITGYSAFFVRSDYHINVTIGIINYHVIPIIIQQFRVHDSHGVAA</sequence>
<dbReference type="EMBL" id="CAXLJM020000042">
    <property type="protein sequence ID" value="CAL8109790.1"/>
    <property type="molecule type" value="Genomic_DNA"/>
</dbReference>
<keyword evidence="6" id="KW-1185">Reference proteome</keyword>
<dbReference type="InterPro" id="IPR045318">
    <property type="entry name" value="EZH1/2-like"/>
</dbReference>
<evidence type="ECO:0000256" key="2">
    <source>
        <dbReference type="ARBA" id="ARBA00023163"/>
    </source>
</evidence>
<organism evidence="5 6">
    <name type="scientific">Orchesella dallaii</name>
    <dbReference type="NCBI Taxonomy" id="48710"/>
    <lineage>
        <taxon>Eukaryota</taxon>
        <taxon>Metazoa</taxon>
        <taxon>Ecdysozoa</taxon>
        <taxon>Arthropoda</taxon>
        <taxon>Hexapoda</taxon>
        <taxon>Collembola</taxon>
        <taxon>Entomobryomorpha</taxon>
        <taxon>Entomobryoidea</taxon>
        <taxon>Orchesellidae</taxon>
        <taxon>Orchesellinae</taxon>
        <taxon>Orchesella</taxon>
    </lineage>
</organism>
<dbReference type="PANTHER" id="PTHR45747:SF4">
    <property type="entry name" value="HISTONE-LYSINE N-METHYLTRANSFERASE E(Z)"/>
    <property type="match status" value="1"/>
</dbReference>
<evidence type="ECO:0000313" key="5">
    <source>
        <dbReference type="EMBL" id="CAL8109790.1"/>
    </source>
</evidence>
<reference evidence="5 6" key="1">
    <citation type="submission" date="2024-08" db="EMBL/GenBank/DDBJ databases">
        <authorList>
            <person name="Cucini C."/>
            <person name="Frati F."/>
        </authorList>
    </citation>
    <scope>NUCLEOTIDE SEQUENCE [LARGE SCALE GENOMIC DNA]</scope>
</reference>
<dbReference type="PANTHER" id="PTHR45747">
    <property type="entry name" value="HISTONE-LYSINE N-METHYLTRANSFERASE E(Z)"/>
    <property type="match status" value="1"/>
</dbReference>
<evidence type="ECO:0000256" key="3">
    <source>
        <dbReference type="SAM" id="MobiDB-lite"/>
    </source>
</evidence>
<accession>A0ABP1QTX8</accession>
<name>A0ABP1QTX8_9HEXA</name>
<dbReference type="Pfam" id="PF21358">
    <property type="entry name" value="Ezh2_MCSS"/>
    <property type="match status" value="1"/>
</dbReference>
<feature type="compositionally biased region" description="Basic residues" evidence="3">
    <location>
        <begin position="67"/>
        <end position="77"/>
    </location>
</feature>
<feature type="domain" description="EZH1/2 MCSS" evidence="4">
    <location>
        <begin position="356"/>
        <end position="393"/>
    </location>
</feature>
<dbReference type="Proteomes" id="UP001642540">
    <property type="component" value="Unassembled WGS sequence"/>
</dbReference>
<feature type="region of interest" description="Disordered" evidence="3">
    <location>
        <begin position="1"/>
        <end position="27"/>
    </location>
</feature>
<feature type="region of interest" description="Disordered" evidence="3">
    <location>
        <begin position="272"/>
        <end position="292"/>
    </location>
</feature>